<dbReference type="CDD" id="cd00093">
    <property type="entry name" value="HTH_XRE"/>
    <property type="match status" value="1"/>
</dbReference>
<dbReference type="SUPFAM" id="SSF50475">
    <property type="entry name" value="FMN-binding split barrel"/>
    <property type="match status" value="1"/>
</dbReference>
<gene>
    <name evidence="2" type="ORF">SAMN05421833_13868</name>
</gene>
<evidence type="ECO:0000313" key="2">
    <source>
        <dbReference type="EMBL" id="SIS20795.1"/>
    </source>
</evidence>
<dbReference type="STRING" id="58117.SAMN05421833_13868"/>
<feature type="domain" description="HTH cro/C1-type" evidence="1">
    <location>
        <begin position="15"/>
        <end position="69"/>
    </location>
</feature>
<dbReference type="InterPro" id="IPR024747">
    <property type="entry name" value="Pyridox_Oxase-rel"/>
</dbReference>
<dbReference type="EMBL" id="FTNI01000038">
    <property type="protein sequence ID" value="SIS20795.1"/>
    <property type="molecule type" value="Genomic_DNA"/>
</dbReference>
<dbReference type="InterPro" id="IPR010982">
    <property type="entry name" value="Lambda_DNA-bd_dom_sf"/>
</dbReference>
<keyword evidence="3" id="KW-1185">Reference proteome</keyword>
<proteinExistence type="predicted"/>
<organism evidence="2 3">
    <name type="scientific">Microbispora rosea</name>
    <dbReference type="NCBI Taxonomy" id="58117"/>
    <lineage>
        <taxon>Bacteria</taxon>
        <taxon>Bacillati</taxon>
        <taxon>Actinomycetota</taxon>
        <taxon>Actinomycetes</taxon>
        <taxon>Streptosporangiales</taxon>
        <taxon>Streptosporangiaceae</taxon>
        <taxon>Microbispora</taxon>
    </lineage>
</organism>
<dbReference type="SMART" id="SM00530">
    <property type="entry name" value="HTH_XRE"/>
    <property type="match status" value="1"/>
</dbReference>
<evidence type="ECO:0000313" key="3">
    <source>
        <dbReference type="Proteomes" id="UP000186096"/>
    </source>
</evidence>
<dbReference type="Gene3D" id="2.30.110.10">
    <property type="entry name" value="Electron Transport, Fmn-binding Protein, Chain A"/>
    <property type="match status" value="1"/>
</dbReference>
<dbReference type="GO" id="GO:0003677">
    <property type="term" value="F:DNA binding"/>
    <property type="evidence" value="ECO:0007669"/>
    <property type="project" value="InterPro"/>
</dbReference>
<dbReference type="Pfam" id="PF12900">
    <property type="entry name" value="Pyridox_ox_2"/>
    <property type="match status" value="1"/>
</dbReference>
<dbReference type="Gene3D" id="1.10.260.40">
    <property type="entry name" value="lambda repressor-like DNA-binding domains"/>
    <property type="match status" value="1"/>
</dbReference>
<dbReference type="RefSeq" id="WP_076442101.1">
    <property type="nucleotide sequence ID" value="NZ_FTNI01000038.1"/>
</dbReference>
<reference evidence="3" key="1">
    <citation type="submission" date="2017-01" db="EMBL/GenBank/DDBJ databases">
        <authorList>
            <person name="Varghese N."/>
            <person name="Submissions S."/>
        </authorList>
    </citation>
    <scope>NUCLEOTIDE SEQUENCE [LARGE SCALE GENOMIC DNA]</scope>
    <source>
        <strain evidence="3">ATCC 12950</strain>
    </source>
</reference>
<sequence>MPRQTVRPGDLGRRITYHREKLGLSREQVAERAGMATGFVEYLEQRPSSLTQGVLLRLAAALETTADELLGGTTDRPPGGGPAAAYPVLRALEPRECLRLVAPGGVGRVAFTGPTGPVVLPVNYTIHRGNVVFRTRLGGSIGEGALESATTMIGFEVDHIDEARREGWSVLIQGPACPIAPDELPVPGLEPWPGGDRGLYIRILPRHITGRRIHGF</sequence>
<evidence type="ECO:0000259" key="1">
    <source>
        <dbReference type="PROSITE" id="PS50943"/>
    </source>
</evidence>
<name>A0A1N7H7D8_9ACTN</name>
<accession>A0A1N7H7D8</accession>
<dbReference type="Pfam" id="PF13560">
    <property type="entry name" value="HTH_31"/>
    <property type="match status" value="1"/>
</dbReference>
<dbReference type="SUPFAM" id="SSF47413">
    <property type="entry name" value="lambda repressor-like DNA-binding domains"/>
    <property type="match status" value="1"/>
</dbReference>
<dbReference type="InterPro" id="IPR001387">
    <property type="entry name" value="Cro/C1-type_HTH"/>
</dbReference>
<dbReference type="PROSITE" id="PS50943">
    <property type="entry name" value="HTH_CROC1"/>
    <property type="match status" value="1"/>
</dbReference>
<dbReference type="Proteomes" id="UP000186096">
    <property type="component" value="Unassembled WGS sequence"/>
</dbReference>
<dbReference type="AlphaFoldDB" id="A0A1N7H7D8"/>
<dbReference type="OrthoDB" id="7062584at2"/>
<dbReference type="InterPro" id="IPR012349">
    <property type="entry name" value="Split_barrel_FMN-bd"/>
</dbReference>
<protein>
    <submittedName>
        <fullName evidence="2">Nitroimidazol reductase NimA, pyridoxamine 5'-phosphate oxidase superfamily</fullName>
    </submittedName>
</protein>